<dbReference type="Proteomes" id="UP001060085">
    <property type="component" value="Linkage Group LG01"/>
</dbReference>
<organism evidence="1 2">
    <name type="scientific">Catharanthus roseus</name>
    <name type="common">Madagascar periwinkle</name>
    <name type="synonym">Vinca rosea</name>
    <dbReference type="NCBI Taxonomy" id="4058"/>
    <lineage>
        <taxon>Eukaryota</taxon>
        <taxon>Viridiplantae</taxon>
        <taxon>Streptophyta</taxon>
        <taxon>Embryophyta</taxon>
        <taxon>Tracheophyta</taxon>
        <taxon>Spermatophyta</taxon>
        <taxon>Magnoliopsida</taxon>
        <taxon>eudicotyledons</taxon>
        <taxon>Gunneridae</taxon>
        <taxon>Pentapetalae</taxon>
        <taxon>asterids</taxon>
        <taxon>lamiids</taxon>
        <taxon>Gentianales</taxon>
        <taxon>Apocynaceae</taxon>
        <taxon>Rauvolfioideae</taxon>
        <taxon>Vinceae</taxon>
        <taxon>Catharanthinae</taxon>
        <taxon>Catharanthus</taxon>
    </lineage>
</organism>
<evidence type="ECO:0000313" key="2">
    <source>
        <dbReference type="Proteomes" id="UP001060085"/>
    </source>
</evidence>
<protein>
    <submittedName>
        <fullName evidence="1">Uncharacterized protein</fullName>
    </submittedName>
</protein>
<keyword evidence="2" id="KW-1185">Reference proteome</keyword>
<sequence>MKFHSSHVLVFILFLSVNILSFNTKIVSAQCQGDFQGLIQQCSQYVQKSGPKVIPSQLCCKVLKNVDLPCICHYINQDVEKIISIEKAVYVASFCGKPIPHRTKCGSYIVP</sequence>
<gene>
    <name evidence="1" type="ORF">M9H77_02956</name>
</gene>
<reference evidence="2" key="1">
    <citation type="journal article" date="2023" name="Nat. Plants">
        <title>Single-cell RNA sequencing provides a high-resolution roadmap for understanding the multicellular compartmentation of specialized metabolism.</title>
        <authorList>
            <person name="Sun S."/>
            <person name="Shen X."/>
            <person name="Li Y."/>
            <person name="Li Y."/>
            <person name="Wang S."/>
            <person name="Li R."/>
            <person name="Zhang H."/>
            <person name="Shen G."/>
            <person name="Guo B."/>
            <person name="Wei J."/>
            <person name="Xu J."/>
            <person name="St-Pierre B."/>
            <person name="Chen S."/>
            <person name="Sun C."/>
        </authorList>
    </citation>
    <scope>NUCLEOTIDE SEQUENCE [LARGE SCALE GENOMIC DNA]</scope>
</reference>
<name>A0ACC0C9S7_CATRO</name>
<accession>A0ACC0C9S7</accession>
<comment type="caution">
    <text evidence="1">The sequence shown here is derived from an EMBL/GenBank/DDBJ whole genome shotgun (WGS) entry which is preliminary data.</text>
</comment>
<proteinExistence type="predicted"/>
<evidence type="ECO:0000313" key="1">
    <source>
        <dbReference type="EMBL" id="KAI5681728.1"/>
    </source>
</evidence>
<dbReference type="EMBL" id="CM044701">
    <property type="protein sequence ID" value="KAI5681728.1"/>
    <property type="molecule type" value="Genomic_DNA"/>
</dbReference>